<dbReference type="InterPro" id="IPR021146">
    <property type="entry name" value="Phage_gp6-like_head-tail"/>
</dbReference>
<reference evidence="1 2" key="1">
    <citation type="journal article" date="2013" name="Genome Announc.">
        <title>Draft Genome Sequence of a Hexachlorocyclohexane-Degrading Bacterium, Sphingobium baderi Strain LL03T.</title>
        <authorList>
            <person name="Kaur J."/>
            <person name="Verma H."/>
            <person name="Tripathi C."/>
            <person name="Khurana J.P."/>
            <person name="Lal R."/>
        </authorList>
    </citation>
    <scope>NUCLEOTIDE SEQUENCE [LARGE SCALE GENOMIC DNA]</scope>
    <source>
        <strain evidence="1 2">LL03</strain>
    </source>
</reference>
<gene>
    <name evidence="1" type="ORF">L485_22450</name>
</gene>
<keyword evidence="2" id="KW-1185">Reference proteome</keyword>
<dbReference type="NCBIfam" id="TIGR02215">
    <property type="entry name" value="phage_chp_gp8"/>
    <property type="match status" value="1"/>
</dbReference>
<organism evidence="1 2">
    <name type="scientific">Sphingobium baderi LL03</name>
    <dbReference type="NCBI Taxonomy" id="1114964"/>
    <lineage>
        <taxon>Bacteria</taxon>
        <taxon>Pseudomonadati</taxon>
        <taxon>Pseudomonadota</taxon>
        <taxon>Alphaproteobacteria</taxon>
        <taxon>Sphingomonadales</taxon>
        <taxon>Sphingomonadaceae</taxon>
        <taxon>Sphingobium</taxon>
    </lineage>
</organism>
<dbReference type="AlphaFoldDB" id="T0HBX1"/>
<proteinExistence type="predicted"/>
<dbReference type="NCBIfam" id="TIGR01560">
    <property type="entry name" value="put_DNA_pack"/>
    <property type="match status" value="2"/>
</dbReference>
<dbReference type="eggNOG" id="ENOG5030IC4">
    <property type="taxonomic scope" value="Bacteria"/>
</dbReference>
<dbReference type="EMBL" id="ATIB01000088">
    <property type="protein sequence ID" value="EQA96844.1"/>
    <property type="molecule type" value="Genomic_DNA"/>
</dbReference>
<dbReference type="CDD" id="cd08054">
    <property type="entry name" value="gp6"/>
    <property type="match status" value="1"/>
</dbReference>
<evidence type="ECO:0000313" key="2">
    <source>
        <dbReference type="Proteomes" id="UP000015524"/>
    </source>
</evidence>
<evidence type="ECO:0000313" key="1">
    <source>
        <dbReference type="EMBL" id="EQA96844.1"/>
    </source>
</evidence>
<dbReference type="Gene3D" id="1.10.3230.30">
    <property type="entry name" value="Phage gp6-like head-tail connector protein"/>
    <property type="match status" value="1"/>
</dbReference>
<dbReference type="OrthoDB" id="7567099at2"/>
<dbReference type="RefSeq" id="WP_021247013.1">
    <property type="nucleotide sequence ID" value="NZ_ATIB01000088.1"/>
</dbReference>
<sequence>MAEPVSLAQAKAHLRVLHDDEDALISALIVASREWVELKTDHVLSQREFRRTLDSLAGPVHIGQRPLISVDGISYIDAAGDEQPFTGFTTNLAQGLIYASAWPTLGENGYATITYTAGYGEVEAPFHLVQAMLLLIGHWYANREAVASGAANEVPLAVESLCARSMVPLA</sequence>
<dbReference type="Proteomes" id="UP000015524">
    <property type="component" value="Unassembled WGS sequence"/>
</dbReference>
<protein>
    <recommendedName>
        <fullName evidence="3">Phage gp6-like head-tail connector protein</fullName>
    </recommendedName>
</protein>
<comment type="caution">
    <text evidence="1">The sequence shown here is derived from an EMBL/GenBank/DDBJ whole genome shotgun (WGS) entry which is preliminary data.</text>
</comment>
<dbReference type="PATRIC" id="fig|1114964.3.peg.4404"/>
<dbReference type="InterPro" id="IPR011738">
    <property type="entry name" value="Phage_CHP"/>
</dbReference>
<dbReference type="InterPro" id="IPR006450">
    <property type="entry name" value="Phage_HK97_gp6-like"/>
</dbReference>
<name>T0HBX1_9SPHN</name>
<accession>T0HBX1</accession>
<dbReference type="Pfam" id="PF05135">
    <property type="entry name" value="Phage_connect_1"/>
    <property type="match status" value="1"/>
</dbReference>
<evidence type="ECO:0008006" key="3">
    <source>
        <dbReference type="Google" id="ProtNLM"/>
    </source>
</evidence>